<dbReference type="InterPro" id="IPR017946">
    <property type="entry name" value="PLC-like_Pdiesterase_TIM-brl"/>
</dbReference>
<dbReference type="Proteomes" id="UP000217257">
    <property type="component" value="Chromosome"/>
</dbReference>
<dbReference type="SUPFAM" id="SSF51695">
    <property type="entry name" value="PLC-like phosphodiesterases"/>
    <property type="match status" value="1"/>
</dbReference>
<gene>
    <name evidence="2" type="ORF">CYFUS_005989</name>
</gene>
<dbReference type="KEGG" id="cfus:CYFUS_005989"/>
<dbReference type="GO" id="GO:0008081">
    <property type="term" value="F:phosphoric diester hydrolase activity"/>
    <property type="evidence" value="ECO:0007669"/>
    <property type="project" value="InterPro"/>
</dbReference>
<sequence>MQTVPKRSSVEKVIVGALTCLMTAAGFGCASRTKEASAPPPAPQQTTLNPSNVEQPPEADQGPGQDPRSAIPPPDEKPLTPDEIERAVNPSPTDLARAAQPGFIADTSRPFNEYVWLTSHNAFSWGADSGGIGSNQEMSPFYQLARGVRGLMFDIHGSDVLLCHGICYPNSRSLAEEFKLSVMPTLTLNRNAIITVFLEDYTNRADLTRALGSIPNLATYTFKPTTWSSQKQWPTLGELLTANQRLFLITNKSQNAGDHQTGSGTVHLIYDQNLNVENTYNLGDLVTSHDYSCDTRWNSIPLDTVAASSTYHGWPRLFVMNHFHKIPYPLHGDTDNRFDKLLDRDQSYCRPKANRRPNFIALDQINRGDATEYVEWQNNGGVIFHEGNDGTQDIVCGFATTIARTIDLQSSDEERLGCENDEARSLVLSGVKKGVRITLYDSPSGNREDDWYFIEVKRDIGMNERVVVPSFEESKDTSDYRAVYLRNNGLNGKVSRIRVEPQAGDMFADAAVVLYEGNNASQNIVCTLPLTTSQLVKFKSNSYGCDNDEARSAKIVIAKAGTTLTVYDDPNGGTGDDYTTIYVKQDILQPRVIGTFQSSFEDSFLKVTFKNHNGLDGKVSSARIQR</sequence>
<name>A0A250JAD9_9BACT</name>
<evidence type="ECO:0000256" key="1">
    <source>
        <dbReference type="SAM" id="MobiDB-lite"/>
    </source>
</evidence>
<proteinExistence type="predicted"/>
<dbReference type="Pfam" id="PF26178">
    <property type="entry name" value="PI-PLC_cat"/>
    <property type="match status" value="1"/>
</dbReference>
<accession>A0A250JAD9</accession>
<dbReference type="GO" id="GO:0006629">
    <property type="term" value="P:lipid metabolic process"/>
    <property type="evidence" value="ECO:0007669"/>
    <property type="project" value="InterPro"/>
</dbReference>
<evidence type="ECO:0000313" key="3">
    <source>
        <dbReference type="Proteomes" id="UP000217257"/>
    </source>
</evidence>
<dbReference type="RefSeq" id="WP_157758756.1">
    <property type="nucleotide sequence ID" value="NZ_CP022098.1"/>
</dbReference>
<reference evidence="2 3" key="1">
    <citation type="submission" date="2017-06" db="EMBL/GenBank/DDBJ databases">
        <title>Sequencing and comparative analysis of myxobacterial genomes.</title>
        <authorList>
            <person name="Rupp O."/>
            <person name="Goesmann A."/>
            <person name="Sogaard-Andersen L."/>
        </authorList>
    </citation>
    <scope>NUCLEOTIDE SEQUENCE [LARGE SCALE GENOMIC DNA]</scope>
    <source>
        <strain evidence="2 3">DSM 52655</strain>
    </source>
</reference>
<dbReference type="PANTHER" id="PTHR13593:SF140">
    <property type="entry name" value="PLC-LIKE PHOSPHODIESTERASE"/>
    <property type="match status" value="1"/>
</dbReference>
<dbReference type="Gene3D" id="3.20.20.190">
    <property type="entry name" value="Phosphatidylinositol (PI) phosphodiesterase"/>
    <property type="match status" value="1"/>
</dbReference>
<dbReference type="InterPro" id="IPR051057">
    <property type="entry name" value="PI-PLC_domain"/>
</dbReference>
<evidence type="ECO:0000313" key="2">
    <source>
        <dbReference type="EMBL" id="ATB40540.1"/>
    </source>
</evidence>
<feature type="compositionally biased region" description="Basic and acidic residues" evidence="1">
    <location>
        <begin position="74"/>
        <end position="86"/>
    </location>
</feature>
<dbReference type="PANTHER" id="PTHR13593">
    <property type="match status" value="1"/>
</dbReference>
<dbReference type="EMBL" id="CP022098">
    <property type="protein sequence ID" value="ATB40540.1"/>
    <property type="molecule type" value="Genomic_DNA"/>
</dbReference>
<dbReference type="PROSITE" id="PS51257">
    <property type="entry name" value="PROKAR_LIPOPROTEIN"/>
    <property type="match status" value="1"/>
</dbReference>
<dbReference type="AlphaFoldDB" id="A0A250JAD9"/>
<feature type="region of interest" description="Disordered" evidence="1">
    <location>
        <begin position="30"/>
        <end position="95"/>
    </location>
</feature>
<evidence type="ECO:0008006" key="4">
    <source>
        <dbReference type="Google" id="ProtNLM"/>
    </source>
</evidence>
<protein>
    <recommendedName>
        <fullName evidence="4">Phosphatidylinositol diacylglycerol-lyase</fullName>
    </recommendedName>
</protein>
<organism evidence="2 3">
    <name type="scientific">Cystobacter fuscus</name>
    <dbReference type="NCBI Taxonomy" id="43"/>
    <lineage>
        <taxon>Bacteria</taxon>
        <taxon>Pseudomonadati</taxon>
        <taxon>Myxococcota</taxon>
        <taxon>Myxococcia</taxon>
        <taxon>Myxococcales</taxon>
        <taxon>Cystobacterineae</taxon>
        <taxon>Archangiaceae</taxon>
        <taxon>Cystobacter</taxon>
    </lineage>
</organism>